<gene>
    <name evidence="2" type="primary">EOLA1</name>
</gene>
<dbReference type="SUPFAM" id="SSF88697">
    <property type="entry name" value="PUA domain-like"/>
    <property type="match status" value="1"/>
</dbReference>
<sequence>MLIDIRGSVFPQARGGPRSGREMKFGCLSFRQPYAGFVLNGVKTVETRWRPLLSSHRNCTIAVHIAHRDWEDAAWRTLLVERLGMAPAQIQALLREGEKYGRGVIAGLIDVGETLPCPEDLAPDEVVELENRAVLTSLKQKYLTALSNPRWLLEPIPRKGGKDIFQVDIPEHLLPSGQEA</sequence>
<dbReference type="GeneID" id="110573850"/>
<accession>A0A2Y9GL77</accession>
<dbReference type="PANTHER" id="PTHR31666:SF0">
    <property type="entry name" value="PROTEIN EOLA1-RELATED"/>
    <property type="match status" value="1"/>
</dbReference>
<dbReference type="Proteomes" id="UP000248481">
    <property type="component" value="Chromosome X"/>
</dbReference>
<keyword evidence="1" id="KW-1185">Reference proteome</keyword>
<dbReference type="InterPro" id="IPR033615">
    <property type="entry name" value="EOLA1/EOLA2"/>
</dbReference>
<dbReference type="RefSeq" id="XP_021538144.1">
    <property type="nucleotide sequence ID" value="XM_021682469.1"/>
</dbReference>
<dbReference type="CTD" id="91966"/>
<proteinExistence type="predicted"/>
<reference evidence="2" key="1">
    <citation type="submission" date="2025-08" db="UniProtKB">
        <authorList>
            <consortium name="RefSeq"/>
        </authorList>
    </citation>
    <scope>IDENTIFICATION</scope>
    <source>
        <tissue evidence="2">Blood</tissue>
    </source>
</reference>
<dbReference type="KEGG" id="nsu:110573850"/>
<evidence type="ECO:0000313" key="1">
    <source>
        <dbReference type="Proteomes" id="UP000248481"/>
    </source>
</evidence>
<name>A0A2Y9GL77_NEOSC</name>
<dbReference type="PANTHER" id="PTHR31666">
    <property type="entry name" value="PROTEIN CXORF40A-RELATED"/>
    <property type="match status" value="1"/>
</dbReference>
<dbReference type="InParanoid" id="A0A2Y9GL77"/>
<dbReference type="AlphaFoldDB" id="A0A2Y9GL77"/>
<protein>
    <submittedName>
        <fullName evidence="2">Protein EOLA1 isoform X1</fullName>
    </submittedName>
</protein>
<organism evidence="1 2">
    <name type="scientific">Neomonachus schauinslandi</name>
    <name type="common">Hawaiian monk seal</name>
    <name type="synonym">Monachus schauinslandi</name>
    <dbReference type="NCBI Taxonomy" id="29088"/>
    <lineage>
        <taxon>Eukaryota</taxon>
        <taxon>Metazoa</taxon>
        <taxon>Chordata</taxon>
        <taxon>Craniata</taxon>
        <taxon>Vertebrata</taxon>
        <taxon>Euteleostomi</taxon>
        <taxon>Mammalia</taxon>
        <taxon>Eutheria</taxon>
        <taxon>Laurasiatheria</taxon>
        <taxon>Carnivora</taxon>
        <taxon>Caniformia</taxon>
        <taxon>Pinnipedia</taxon>
        <taxon>Phocidae</taxon>
        <taxon>Monachinae</taxon>
        <taxon>Monachini</taxon>
        <taxon>Neomonachus</taxon>
    </lineage>
</organism>
<evidence type="ECO:0000313" key="2">
    <source>
        <dbReference type="RefSeq" id="XP_021538144.1"/>
    </source>
</evidence>
<dbReference type="InterPro" id="IPR015947">
    <property type="entry name" value="PUA-like_sf"/>
</dbReference>